<accession>A0A7W9V2U0</accession>
<sequence length="198" mass="21794">MREWIETELAPAPLGPRGGPRDEVPDQVRVCEEVREFVALARAGSYLAGDRRVSPKERTRWRSTFRRLADEAQAGLAASDSRPAEEAVEVLVDLACYVKGYDCFRSEDPMEAAGFVVSDAAAALWGRMLARNGSAVLAERAMPQLVRWASRFGWTRTEFGAVSERETSLASVIARVLCDLDAWVACADGYLKVTRPVG</sequence>
<proteinExistence type="predicted"/>
<protein>
    <submittedName>
        <fullName evidence="2">Uncharacterized protein</fullName>
    </submittedName>
</protein>
<gene>
    <name evidence="2" type="ORF">FHS42_007420</name>
</gene>
<feature type="region of interest" description="Disordered" evidence="1">
    <location>
        <begin position="1"/>
        <end position="23"/>
    </location>
</feature>
<dbReference type="AlphaFoldDB" id="A0A7W9V2U0"/>
<evidence type="ECO:0000313" key="2">
    <source>
        <dbReference type="EMBL" id="MBB5940322.1"/>
    </source>
</evidence>
<dbReference type="RefSeq" id="WP_184580358.1">
    <property type="nucleotide sequence ID" value="NZ_JACHJL010000040.1"/>
</dbReference>
<reference evidence="2 3" key="1">
    <citation type="submission" date="2020-08" db="EMBL/GenBank/DDBJ databases">
        <title>Genomic Encyclopedia of Type Strains, Phase III (KMG-III): the genomes of soil and plant-associated and newly described type strains.</title>
        <authorList>
            <person name="Whitman W."/>
        </authorList>
    </citation>
    <scope>NUCLEOTIDE SEQUENCE [LARGE SCALE GENOMIC DNA]</scope>
    <source>
        <strain evidence="2 3">CECT 8305</strain>
    </source>
</reference>
<comment type="caution">
    <text evidence="2">The sequence shown here is derived from an EMBL/GenBank/DDBJ whole genome shotgun (WGS) entry which is preliminary data.</text>
</comment>
<evidence type="ECO:0000313" key="3">
    <source>
        <dbReference type="Proteomes" id="UP000588098"/>
    </source>
</evidence>
<organism evidence="2 3">
    <name type="scientific">Streptomyces zagrosensis</name>
    <dbReference type="NCBI Taxonomy" id="1042984"/>
    <lineage>
        <taxon>Bacteria</taxon>
        <taxon>Bacillati</taxon>
        <taxon>Actinomycetota</taxon>
        <taxon>Actinomycetes</taxon>
        <taxon>Kitasatosporales</taxon>
        <taxon>Streptomycetaceae</taxon>
        <taxon>Streptomyces</taxon>
    </lineage>
</organism>
<dbReference type="EMBL" id="JACHJL010000040">
    <property type="protein sequence ID" value="MBB5940322.1"/>
    <property type="molecule type" value="Genomic_DNA"/>
</dbReference>
<name>A0A7W9V2U0_9ACTN</name>
<keyword evidence="3" id="KW-1185">Reference proteome</keyword>
<dbReference type="Proteomes" id="UP000588098">
    <property type="component" value="Unassembled WGS sequence"/>
</dbReference>
<evidence type="ECO:0000256" key="1">
    <source>
        <dbReference type="SAM" id="MobiDB-lite"/>
    </source>
</evidence>